<evidence type="ECO:0000313" key="2">
    <source>
        <dbReference type="Proteomes" id="UP000486760"/>
    </source>
</evidence>
<dbReference type="AlphaFoldDB" id="A0A7V7FWT5"/>
<organism evidence="1 2">
    <name type="scientific">Billgrantia pellis</name>
    <dbReference type="NCBI Taxonomy" id="2606936"/>
    <lineage>
        <taxon>Bacteria</taxon>
        <taxon>Pseudomonadati</taxon>
        <taxon>Pseudomonadota</taxon>
        <taxon>Gammaproteobacteria</taxon>
        <taxon>Oceanospirillales</taxon>
        <taxon>Halomonadaceae</taxon>
        <taxon>Billgrantia</taxon>
    </lineage>
</organism>
<reference evidence="1 2" key="1">
    <citation type="submission" date="2019-08" db="EMBL/GenBank/DDBJ databases">
        <title>Bioinformatics analysis of the strain L3 and L5.</title>
        <authorList>
            <person name="Li X."/>
        </authorList>
    </citation>
    <scope>NUCLEOTIDE SEQUENCE [LARGE SCALE GENOMIC DNA]</scope>
    <source>
        <strain evidence="1 2">L5</strain>
    </source>
</reference>
<accession>A0A7V7FWT5</accession>
<evidence type="ECO:0000313" key="1">
    <source>
        <dbReference type="EMBL" id="KAA0010229.1"/>
    </source>
</evidence>
<sequence length="54" mass="6977">MLFHSWRRLRDRWQYLRQRHHSRRRLVDLDQHLLDDVGLDRPTAQREARKPFWR</sequence>
<keyword evidence="2" id="KW-1185">Reference proteome</keyword>
<protein>
    <submittedName>
        <fullName evidence="1">DUF1127 domain-containing protein</fullName>
    </submittedName>
</protein>
<comment type="caution">
    <text evidence="1">The sequence shown here is derived from an EMBL/GenBank/DDBJ whole genome shotgun (WGS) entry which is preliminary data.</text>
</comment>
<proteinExistence type="predicted"/>
<name>A0A7V7FWT5_9GAMM</name>
<gene>
    <name evidence="1" type="ORF">F0A17_17300</name>
</gene>
<dbReference type="Proteomes" id="UP000486760">
    <property type="component" value="Unassembled WGS sequence"/>
</dbReference>
<dbReference type="RefSeq" id="WP_149329611.1">
    <property type="nucleotide sequence ID" value="NZ_VTPY01000007.1"/>
</dbReference>
<dbReference type="EMBL" id="VTPY01000007">
    <property type="protein sequence ID" value="KAA0010229.1"/>
    <property type="molecule type" value="Genomic_DNA"/>
</dbReference>